<dbReference type="PANTHER" id="PTHR23504">
    <property type="entry name" value="MAJOR FACILITATOR SUPERFAMILY DOMAIN-CONTAINING PROTEIN 10"/>
    <property type="match status" value="1"/>
</dbReference>
<keyword evidence="7" id="KW-0732">Signal</keyword>
<evidence type="ECO:0000313" key="9">
    <source>
        <dbReference type="WBParaSite" id="nRc.2.0.1.t33555-RA"/>
    </source>
</evidence>
<accession>A0A915K460</accession>
<protein>
    <submittedName>
        <fullName evidence="9">Uncharacterized protein</fullName>
    </submittedName>
</protein>
<reference evidence="9" key="1">
    <citation type="submission" date="2022-11" db="UniProtKB">
        <authorList>
            <consortium name="WormBaseParasite"/>
        </authorList>
    </citation>
    <scope>IDENTIFICATION</scope>
</reference>
<keyword evidence="8" id="KW-1185">Reference proteome</keyword>
<comment type="subcellular location">
    <subcellularLocation>
        <location evidence="1">Membrane</location>
        <topology evidence="1">Multi-pass membrane protein</topology>
    </subcellularLocation>
</comment>
<evidence type="ECO:0000313" key="8">
    <source>
        <dbReference type="Proteomes" id="UP000887565"/>
    </source>
</evidence>
<organism evidence="8 9">
    <name type="scientific">Romanomermis culicivorax</name>
    <name type="common">Nematode worm</name>
    <dbReference type="NCBI Taxonomy" id="13658"/>
    <lineage>
        <taxon>Eukaryota</taxon>
        <taxon>Metazoa</taxon>
        <taxon>Ecdysozoa</taxon>
        <taxon>Nematoda</taxon>
        <taxon>Enoplea</taxon>
        <taxon>Dorylaimia</taxon>
        <taxon>Mermithida</taxon>
        <taxon>Mermithoidea</taxon>
        <taxon>Mermithidae</taxon>
        <taxon>Romanomermis</taxon>
    </lineage>
</organism>
<dbReference type="OMA" id="FIGAPQN"/>
<keyword evidence="5 6" id="KW-0472">Membrane</keyword>
<evidence type="ECO:0000256" key="7">
    <source>
        <dbReference type="SAM" id="SignalP"/>
    </source>
</evidence>
<dbReference type="GO" id="GO:0031526">
    <property type="term" value="C:brush border membrane"/>
    <property type="evidence" value="ECO:0007669"/>
    <property type="project" value="TreeGrafter"/>
</dbReference>
<evidence type="ECO:0000256" key="1">
    <source>
        <dbReference type="ARBA" id="ARBA00004141"/>
    </source>
</evidence>
<keyword evidence="2" id="KW-0813">Transport</keyword>
<dbReference type="Gene3D" id="1.20.1250.20">
    <property type="entry name" value="MFS general substrate transporter like domains"/>
    <property type="match status" value="1"/>
</dbReference>
<feature type="transmembrane region" description="Helical" evidence="6">
    <location>
        <begin position="57"/>
        <end position="81"/>
    </location>
</feature>
<dbReference type="InterPro" id="IPR036259">
    <property type="entry name" value="MFS_trans_sf"/>
</dbReference>
<name>A0A915K460_ROMCU</name>
<keyword evidence="3 6" id="KW-0812">Transmembrane</keyword>
<evidence type="ECO:0000256" key="4">
    <source>
        <dbReference type="ARBA" id="ARBA00022989"/>
    </source>
</evidence>
<dbReference type="SUPFAM" id="SSF103473">
    <property type="entry name" value="MFS general substrate transporter"/>
    <property type="match status" value="1"/>
</dbReference>
<proteinExistence type="predicted"/>
<dbReference type="AlphaFoldDB" id="A0A915K460"/>
<evidence type="ECO:0000256" key="6">
    <source>
        <dbReference type="SAM" id="Phobius"/>
    </source>
</evidence>
<evidence type="ECO:0000256" key="2">
    <source>
        <dbReference type="ARBA" id="ARBA00022448"/>
    </source>
</evidence>
<dbReference type="PANTHER" id="PTHR23504:SF31">
    <property type="entry name" value="MAJOR FACILITATOR SUPERFAMILY DOMAIN-CONTAINING PROTEIN 10"/>
    <property type="match status" value="1"/>
</dbReference>
<feature type="chain" id="PRO_5037502301" evidence="7">
    <location>
        <begin position="20"/>
        <end position="100"/>
    </location>
</feature>
<evidence type="ECO:0000256" key="5">
    <source>
        <dbReference type="ARBA" id="ARBA00023136"/>
    </source>
</evidence>
<evidence type="ECO:0000256" key="3">
    <source>
        <dbReference type="ARBA" id="ARBA00022692"/>
    </source>
</evidence>
<sequence length="100" mass="11206">MVLDLLAFTCILPLFPSLMDYYAMKSNQGDLYHTLTTVLKSFQNFIGAPQNYRYNSVLFGGFLGSMFSFLQFCSSPVVGAISDVKGRKPLLLVSTVRHKK</sequence>
<keyword evidence="4 6" id="KW-1133">Transmembrane helix</keyword>
<dbReference type="Proteomes" id="UP000887565">
    <property type="component" value="Unplaced"/>
</dbReference>
<feature type="signal peptide" evidence="7">
    <location>
        <begin position="1"/>
        <end position="19"/>
    </location>
</feature>
<dbReference type="WBParaSite" id="nRc.2.0.1.t33555-RA">
    <property type="protein sequence ID" value="nRc.2.0.1.t33555-RA"/>
    <property type="gene ID" value="nRc.2.0.1.g33555"/>
</dbReference>